<evidence type="ECO:0000256" key="2">
    <source>
        <dbReference type="ARBA" id="ARBA00022527"/>
    </source>
</evidence>
<keyword evidence="6" id="KW-0067">ATP-binding</keyword>
<proteinExistence type="predicted"/>
<sequence length="464" mass="49019">MGTVYLAQHPRLPRQDALKILNPALGRDSGLRARFLREAELAARVEHPNVVSVYDRGSVDDLLWIAMRYVDGLDAAALIRYGPTVLTPDRVLRIVSDAARGLDAAHRSGLLHRDVKPANILISAGDDGADIARITDFGIARSVDAVTNTTTGSVLASFAYASPEQLNGEPLDPRTDVYSLGCSLYEMLTGAPPFERRSAIAVMTAHLTEPPPRPSAVNPALPEALDVVIARALAKHRDERYAGCGELADAANAAFATAIETPTELRSAVPARSRPRWAVLAAAAASLLITAATTAGIQMCGNASAHPKPAPTAASTTARTTTTAAPSAWGPGAYIVAAFPGLLPADPTATGYQGMRCALNDAQGRWVQCPAGDDSAFSVNIHCDPSRSQLTYSSNMFGRSNIHEEHWTHASGSGSVRWATDSLAGFGLLDVEFDDPGRWFCIVTASGGTGGQDVAGRWWAHAPL</sequence>
<protein>
    <recommendedName>
        <fullName evidence="1">non-specific serine/threonine protein kinase</fullName>
        <ecNumber evidence="1">2.7.11.1</ecNumber>
    </recommendedName>
</protein>
<dbReference type="PANTHER" id="PTHR43289:SF6">
    <property type="entry name" value="SERINE_THREONINE-PROTEIN KINASE NEKL-3"/>
    <property type="match status" value="1"/>
</dbReference>
<accession>A0ABS6B4Q6</accession>
<evidence type="ECO:0000313" key="8">
    <source>
        <dbReference type="EMBL" id="MBU3064345.1"/>
    </source>
</evidence>
<evidence type="ECO:0000256" key="5">
    <source>
        <dbReference type="ARBA" id="ARBA00022777"/>
    </source>
</evidence>
<name>A0ABS6B4Q6_9NOCA</name>
<dbReference type="PROSITE" id="PS00108">
    <property type="entry name" value="PROTEIN_KINASE_ST"/>
    <property type="match status" value="1"/>
</dbReference>
<gene>
    <name evidence="8" type="ORF">KO481_22775</name>
</gene>
<keyword evidence="4" id="KW-0547">Nucleotide-binding</keyword>
<evidence type="ECO:0000313" key="9">
    <source>
        <dbReference type="Proteomes" id="UP000733379"/>
    </source>
</evidence>
<dbReference type="SMART" id="SM00220">
    <property type="entry name" value="S_TKc"/>
    <property type="match status" value="1"/>
</dbReference>
<dbReference type="Pfam" id="PF00069">
    <property type="entry name" value="Pkinase"/>
    <property type="match status" value="1"/>
</dbReference>
<dbReference type="PANTHER" id="PTHR43289">
    <property type="entry name" value="MITOGEN-ACTIVATED PROTEIN KINASE KINASE KINASE 20-RELATED"/>
    <property type="match status" value="1"/>
</dbReference>
<evidence type="ECO:0000256" key="3">
    <source>
        <dbReference type="ARBA" id="ARBA00022679"/>
    </source>
</evidence>
<dbReference type="SUPFAM" id="SSF56112">
    <property type="entry name" value="Protein kinase-like (PK-like)"/>
    <property type="match status" value="1"/>
</dbReference>
<dbReference type="InterPro" id="IPR008271">
    <property type="entry name" value="Ser/Thr_kinase_AS"/>
</dbReference>
<evidence type="ECO:0000259" key="7">
    <source>
        <dbReference type="PROSITE" id="PS50011"/>
    </source>
</evidence>
<evidence type="ECO:0000256" key="4">
    <source>
        <dbReference type="ARBA" id="ARBA00022741"/>
    </source>
</evidence>
<evidence type="ECO:0000256" key="6">
    <source>
        <dbReference type="ARBA" id="ARBA00022840"/>
    </source>
</evidence>
<comment type="caution">
    <text evidence="8">The sequence shown here is derived from an EMBL/GenBank/DDBJ whole genome shotgun (WGS) entry which is preliminary data.</text>
</comment>
<reference evidence="8 9" key="1">
    <citation type="submission" date="2021-06" db="EMBL/GenBank/DDBJ databases">
        <title>Actinomycetes sequencing.</title>
        <authorList>
            <person name="Shan Q."/>
        </authorList>
    </citation>
    <scope>NUCLEOTIDE SEQUENCE [LARGE SCALE GENOMIC DNA]</scope>
    <source>
        <strain evidence="8 9">NEAU-G5</strain>
    </source>
</reference>
<dbReference type="Gene3D" id="3.30.200.20">
    <property type="entry name" value="Phosphorylase Kinase, domain 1"/>
    <property type="match status" value="1"/>
</dbReference>
<organism evidence="8 9">
    <name type="scientific">Nocardia albiluteola</name>
    <dbReference type="NCBI Taxonomy" id="2842303"/>
    <lineage>
        <taxon>Bacteria</taxon>
        <taxon>Bacillati</taxon>
        <taxon>Actinomycetota</taxon>
        <taxon>Actinomycetes</taxon>
        <taxon>Mycobacteriales</taxon>
        <taxon>Nocardiaceae</taxon>
        <taxon>Nocardia</taxon>
    </lineage>
</organism>
<keyword evidence="2 8" id="KW-0723">Serine/threonine-protein kinase</keyword>
<dbReference type="Gene3D" id="1.10.510.10">
    <property type="entry name" value="Transferase(Phosphotransferase) domain 1"/>
    <property type="match status" value="1"/>
</dbReference>
<dbReference type="EMBL" id="JAHKNI010000007">
    <property type="protein sequence ID" value="MBU3064345.1"/>
    <property type="molecule type" value="Genomic_DNA"/>
</dbReference>
<keyword evidence="5 8" id="KW-0418">Kinase</keyword>
<dbReference type="EC" id="2.7.11.1" evidence="1"/>
<dbReference type="InterPro" id="IPR011009">
    <property type="entry name" value="Kinase-like_dom_sf"/>
</dbReference>
<dbReference type="GO" id="GO:0004674">
    <property type="term" value="F:protein serine/threonine kinase activity"/>
    <property type="evidence" value="ECO:0007669"/>
    <property type="project" value="UniProtKB-KW"/>
</dbReference>
<dbReference type="CDD" id="cd14014">
    <property type="entry name" value="STKc_PknB_like"/>
    <property type="match status" value="1"/>
</dbReference>
<evidence type="ECO:0000256" key="1">
    <source>
        <dbReference type="ARBA" id="ARBA00012513"/>
    </source>
</evidence>
<dbReference type="Proteomes" id="UP000733379">
    <property type="component" value="Unassembled WGS sequence"/>
</dbReference>
<dbReference type="InterPro" id="IPR000719">
    <property type="entry name" value="Prot_kinase_dom"/>
</dbReference>
<dbReference type="PROSITE" id="PS50011">
    <property type="entry name" value="PROTEIN_KINASE_DOM"/>
    <property type="match status" value="1"/>
</dbReference>
<keyword evidence="9" id="KW-1185">Reference proteome</keyword>
<feature type="domain" description="Protein kinase" evidence="7">
    <location>
        <begin position="1"/>
        <end position="255"/>
    </location>
</feature>
<keyword evidence="3" id="KW-0808">Transferase</keyword>